<organism evidence="2 3">
    <name type="scientific">Trichinella britovi</name>
    <name type="common">Parasitic roundworm</name>
    <dbReference type="NCBI Taxonomy" id="45882"/>
    <lineage>
        <taxon>Eukaryota</taxon>
        <taxon>Metazoa</taxon>
        <taxon>Ecdysozoa</taxon>
        <taxon>Nematoda</taxon>
        <taxon>Enoplea</taxon>
        <taxon>Dorylaimia</taxon>
        <taxon>Trichinellida</taxon>
        <taxon>Trichinellidae</taxon>
        <taxon>Trichinella</taxon>
    </lineage>
</organism>
<accession>A0A0V1C403</accession>
<dbReference type="Pfam" id="PF00078">
    <property type="entry name" value="RVT_1"/>
    <property type="match status" value="1"/>
</dbReference>
<dbReference type="EMBL" id="JYDI01000763">
    <property type="protein sequence ID" value="KRY44031.1"/>
    <property type="molecule type" value="Genomic_DNA"/>
</dbReference>
<evidence type="ECO:0000313" key="3">
    <source>
        <dbReference type="Proteomes" id="UP000054653"/>
    </source>
</evidence>
<sequence length="573" mass="64269">MEYDITRGVEMIKGQRRKEQYKALVRQLRSKSVTQQCVGFAGSMDSNVPVNDTTSSVASEVTITYPEYGAVMSCDLIKEATGMAIVDINELQNNIRKVFSSGRNPPTKFRGARESVPKKMANPRVAKFKRFQRLFRSNRRKLASHIFDKASLEQFGGSIDEASDHLEKFLSRPRLESDSYSEISGDKSIGVAHPILAEEVELELKASRPTAVGPDGIGLEDIKKLNSYDLASLFNLWLKAGDLPESVKASRTIFLPKSDGTTDISNCRPITIASALYRLFSKIITRRLAAKLELNVRQKAIRPEMNGVFENTAILYALIKDAKVRSKEICIATLDFAKAFDSVPHSRILRALRKNNVDPESVDLISKMLTGKMTPCLPSFKKGSLVNSWLHGNSGMRSQDYITGLKLRFRVIETRSQKWRGRTPQNPDALLCRHCGHSSGYRETAADVSQKCLVTQALIIQRHNKISGDDVYKPDLILIKDDTAHIIDVAVPWEKGTNMHERHERKTTKYAQLTEDVKALFGVQNCTEGVIVIGARSSWCPSNDRSLKACGLHLPKKFKRLLCRCFSVCQKIF</sequence>
<dbReference type="OMA" id="IRPEMNG"/>
<name>A0A0V1C403_TRIBR</name>
<dbReference type="PANTHER" id="PTHR19446">
    <property type="entry name" value="REVERSE TRANSCRIPTASES"/>
    <property type="match status" value="1"/>
</dbReference>
<reference evidence="2 3" key="1">
    <citation type="submission" date="2015-01" db="EMBL/GenBank/DDBJ databases">
        <title>Evolution of Trichinella species and genotypes.</title>
        <authorList>
            <person name="Korhonen P.K."/>
            <person name="Edoardo P."/>
            <person name="Giuseppe L.R."/>
            <person name="Gasser R.B."/>
        </authorList>
    </citation>
    <scope>NUCLEOTIDE SEQUENCE [LARGE SCALE GENOMIC DNA]</scope>
    <source>
        <strain evidence="2">ISS120</strain>
    </source>
</reference>
<dbReference type="Proteomes" id="UP000054653">
    <property type="component" value="Unassembled WGS sequence"/>
</dbReference>
<dbReference type="SUPFAM" id="SSF56672">
    <property type="entry name" value="DNA/RNA polymerases"/>
    <property type="match status" value="1"/>
</dbReference>
<dbReference type="InterPro" id="IPR000477">
    <property type="entry name" value="RT_dom"/>
</dbReference>
<gene>
    <name evidence="2" type="ORF">T03_5321</name>
</gene>
<dbReference type="OrthoDB" id="410104at2759"/>
<dbReference type="AlphaFoldDB" id="A0A0V1C403"/>
<comment type="caution">
    <text evidence="2">The sequence shown here is derived from an EMBL/GenBank/DDBJ whole genome shotgun (WGS) entry which is preliminary data.</text>
</comment>
<dbReference type="InterPro" id="IPR043502">
    <property type="entry name" value="DNA/RNA_pol_sf"/>
</dbReference>
<proteinExistence type="predicted"/>
<dbReference type="STRING" id="45882.A0A0V1C403"/>
<keyword evidence="3" id="KW-1185">Reference proteome</keyword>
<feature type="domain" description="Reverse transcriptase" evidence="1">
    <location>
        <begin position="236"/>
        <end position="554"/>
    </location>
</feature>
<evidence type="ECO:0000259" key="1">
    <source>
        <dbReference type="PROSITE" id="PS50878"/>
    </source>
</evidence>
<protein>
    <submittedName>
        <fullName evidence="2">Retrovirus-related Pol polyprotein from type-1 retrotransposable element</fullName>
    </submittedName>
</protein>
<dbReference type="PROSITE" id="PS50878">
    <property type="entry name" value="RT_POL"/>
    <property type="match status" value="1"/>
</dbReference>
<evidence type="ECO:0000313" key="2">
    <source>
        <dbReference type="EMBL" id="KRY44031.1"/>
    </source>
</evidence>